<dbReference type="GO" id="GO:0000976">
    <property type="term" value="F:transcription cis-regulatory region binding"/>
    <property type="evidence" value="ECO:0007669"/>
    <property type="project" value="TreeGrafter"/>
</dbReference>
<dbReference type="Pfam" id="PF05443">
    <property type="entry name" value="ROS_MUCR"/>
    <property type="match status" value="1"/>
</dbReference>
<keyword evidence="6" id="KW-1185">Reference proteome</keyword>
<dbReference type="AlphaFoldDB" id="A0A235CKZ8"/>
<dbReference type="InterPro" id="IPR051651">
    <property type="entry name" value="DMTF1_DNA-bind_reg"/>
</dbReference>
<name>A0A235CKZ8_9GAMM</name>
<dbReference type="GO" id="GO:0003700">
    <property type="term" value="F:DNA-binding transcription factor activity"/>
    <property type="evidence" value="ECO:0007669"/>
    <property type="project" value="TreeGrafter"/>
</dbReference>
<dbReference type="InterPro" id="IPR008807">
    <property type="entry name" value="ROS_MUCR"/>
</dbReference>
<dbReference type="PANTHER" id="PTHR46380:SF2">
    <property type="entry name" value="CYCLIN-D-BINDING MYB-LIKE TRANSCRIPTION FACTOR 1"/>
    <property type="match status" value="1"/>
</dbReference>
<dbReference type="OrthoDB" id="6631728at2"/>
<evidence type="ECO:0000313" key="3">
    <source>
        <dbReference type="EMBL" id="OYD24707.1"/>
    </source>
</evidence>
<evidence type="ECO:0000313" key="4">
    <source>
        <dbReference type="EMBL" id="TDW59452.1"/>
    </source>
</evidence>
<dbReference type="GO" id="GO:0008270">
    <property type="term" value="F:zinc ion binding"/>
    <property type="evidence" value="ECO:0007669"/>
    <property type="project" value="InterPro"/>
</dbReference>
<sequence length="393" mass="44419">MTNITSKADVDAYLNHDRIECLECGQRYQFLPVHLKRAHQLSAEEYRERHNLPTGTPLAGLGYRQAQRDKLNRMIAAGTLTHDHLPAAVEQARRAGRGQRRDYDLAEQGEIAKRIEHPQLPPGAKRANGRDADHARQYQREYRALQAGNITQEQLKFIKDNFFIQGMDWTARRLGMTKPELAAIVEQIGLKQPIKIRRWTPQEDEFIAAHLDQHGTAWVAQQLGRTYNGVNTRVTTLGLKKGSRKQVPRQPWTDADDTKLKQMLEAGSSYAEAAKALGRSLSATRAQVFKMGYTFQQQWRRYTDEELSTIITLFGQGKTAADIARHLKRDANSVRGKMIELGLVGKTPRWSAEQEKFLIDNYASLGAAGCAEALGRTVNSIQARAARLGLRRR</sequence>
<dbReference type="InterPro" id="IPR041920">
    <property type="entry name" value="ROS/MUCR_sf"/>
</dbReference>
<keyword evidence="2" id="KW-0238">DNA-binding</keyword>
<comment type="similarity">
    <text evidence="1">Belongs to the ros/MucR family.</text>
</comment>
<dbReference type="EMBL" id="NQJF01000006">
    <property type="protein sequence ID" value="OYD24707.1"/>
    <property type="molecule type" value="Genomic_DNA"/>
</dbReference>
<comment type="caution">
    <text evidence="3">The sequence shown here is derived from an EMBL/GenBank/DDBJ whole genome shotgun (WGS) entry which is preliminary data.</text>
</comment>
<evidence type="ECO:0000313" key="6">
    <source>
        <dbReference type="Proteomes" id="UP000295058"/>
    </source>
</evidence>
<dbReference type="EMBL" id="SODO01000005">
    <property type="protein sequence ID" value="TDW59452.1"/>
    <property type="molecule type" value="Genomic_DNA"/>
</dbReference>
<evidence type="ECO:0000256" key="1">
    <source>
        <dbReference type="ARBA" id="ARBA00007031"/>
    </source>
</evidence>
<reference evidence="3 5" key="1">
    <citation type="submission" date="2017-08" db="EMBL/GenBank/DDBJ databases">
        <title>Draft Genome Sequence of the Marine Bacterium Oceanimonas baumannii ATCC 700832.</title>
        <authorList>
            <person name="Mcclelland W.D."/>
            <person name="Brennan M.A."/>
            <person name="Trachtenberg A.M."/>
            <person name="Maclea K.S."/>
        </authorList>
    </citation>
    <scope>NUCLEOTIDE SEQUENCE [LARGE SCALE GENOMIC DNA]</scope>
    <source>
        <strain evidence="3 5">ATCC 700832</strain>
    </source>
</reference>
<evidence type="ECO:0000256" key="2">
    <source>
        <dbReference type="ARBA" id="ARBA00023125"/>
    </source>
</evidence>
<dbReference type="PANTHER" id="PTHR46380">
    <property type="entry name" value="CYCLIN-D-BINDING MYB-LIKE TRANSCRIPTION FACTOR 1"/>
    <property type="match status" value="1"/>
</dbReference>
<organism evidence="3 5">
    <name type="scientific">Oceanimonas baumannii</name>
    <dbReference type="NCBI Taxonomy" id="129578"/>
    <lineage>
        <taxon>Bacteria</taxon>
        <taxon>Pseudomonadati</taxon>
        <taxon>Pseudomonadota</taxon>
        <taxon>Gammaproteobacteria</taxon>
        <taxon>Aeromonadales</taxon>
        <taxon>Aeromonadaceae</taxon>
        <taxon>Oceanimonas</taxon>
    </lineage>
</organism>
<proteinExistence type="inferred from homology"/>
<reference evidence="4 6" key="2">
    <citation type="submission" date="2019-03" db="EMBL/GenBank/DDBJ databases">
        <title>Genomic Encyclopedia of Archaeal and Bacterial Type Strains, Phase II (KMG-II): from individual species to whole genera.</title>
        <authorList>
            <person name="Goeker M."/>
        </authorList>
    </citation>
    <scope>NUCLEOTIDE SEQUENCE [LARGE SCALE GENOMIC DNA]</scope>
    <source>
        <strain evidence="4 6">DSM 15594</strain>
    </source>
</reference>
<accession>A0A235CKZ8</accession>
<evidence type="ECO:0000313" key="5">
    <source>
        <dbReference type="Proteomes" id="UP000243640"/>
    </source>
</evidence>
<gene>
    <name evidence="3" type="ORF">B6S09_08775</name>
    <name evidence="4" type="ORF">LY04_01703</name>
</gene>
<dbReference type="RefSeq" id="WP_094278123.1">
    <property type="nucleotide sequence ID" value="NZ_NQJF01000006.1"/>
</dbReference>
<protein>
    <submittedName>
        <fullName evidence="4">ROS/MUCR transcriptional regulator protein</fullName>
    </submittedName>
</protein>
<dbReference type="Gene3D" id="1.10.10.60">
    <property type="entry name" value="Homeodomain-like"/>
    <property type="match status" value="1"/>
</dbReference>
<dbReference type="Proteomes" id="UP000243640">
    <property type="component" value="Unassembled WGS sequence"/>
</dbReference>
<dbReference type="Gene3D" id="1.10.10.1550">
    <property type="entry name" value="ROS/MUCR transcriptional regulator protein"/>
    <property type="match status" value="1"/>
</dbReference>
<dbReference type="Proteomes" id="UP000295058">
    <property type="component" value="Unassembled WGS sequence"/>
</dbReference>